<organism evidence="1 2">
    <name type="scientific">Tolypocladium capitatum</name>
    <dbReference type="NCBI Taxonomy" id="45235"/>
    <lineage>
        <taxon>Eukaryota</taxon>
        <taxon>Fungi</taxon>
        <taxon>Dikarya</taxon>
        <taxon>Ascomycota</taxon>
        <taxon>Pezizomycotina</taxon>
        <taxon>Sordariomycetes</taxon>
        <taxon>Hypocreomycetidae</taxon>
        <taxon>Hypocreales</taxon>
        <taxon>Ophiocordycipitaceae</taxon>
        <taxon>Tolypocladium</taxon>
    </lineage>
</organism>
<keyword evidence="2" id="KW-1185">Reference proteome</keyword>
<dbReference type="AlphaFoldDB" id="A0A2K3QG62"/>
<comment type="caution">
    <text evidence="1">The sequence shown here is derived from an EMBL/GenBank/DDBJ whole genome shotgun (WGS) entry which is preliminary data.</text>
</comment>
<proteinExistence type="predicted"/>
<reference evidence="1 2" key="1">
    <citation type="submission" date="2017-08" db="EMBL/GenBank/DDBJ databases">
        <title>Harnessing the power of phylogenomics to disentangle the directionality and signatures of interkingdom host jumping in the parasitic fungal genus Tolypocladium.</title>
        <authorList>
            <person name="Quandt C.A."/>
            <person name="Patterson W."/>
            <person name="Spatafora J.W."/>
        </authorList>
    </citation>
    <scope>NUCLEOTIDE SEQUENCE [LARGE SCALE GENOMIC DNA]</scope>
    <source>
        <strain evidence="1 2">CBS 113982</strain>
    </source>
</reference>
<sequence length="108" mass="12093">MVSEGRELKSGSDPAQRLGMILKSPFERLGPKALVRYLMYLPLNFIPVVGTSWRNRGKLIHGRSASQRSAWLEKHTRPYTAYAKPSQCPSPVARCDLNVVSLHGFQPS</sequence>
<dbReference type="OrthoDB" id="10012223at2759"/>
<protein>
    <submittedName>
        <fullName evidence="1">Outer spore wall protein RRT8</fullName>
    </submittedName>
</protein>
<accession>A0A2K3QG62</accession>
<evidence type="ECO:0000313" key="2">
    <source>
        <dbReference type="Proteomes" id="UP000236621"/>
    </source>
</evidence>
<name>A0A2K3QG62_9HYPO</name>
<dbReference type="EMBL" id="NRSZ01000541">
    <property type="protein sequence ID" value="PNY26520.1"/>
    <property type="molecule type" value="Genomic_DNA"/>
</dbReference>
<gene>
    <name evidence="1" type="ORF">TCAP_03552</name>
</gene>
<dbReference type="STRING" id="45235.A0A2K3QG62"/>
<evidence type="ECO:0000313" key="1">
    <source>
        <dbReference type="EMBL" id="PNY26520.1"/>
    </source>
</evidence>
<dbReference type="Proteomes" id="UP000236621">
    <property type="component" value="Unassembled WGS sequence"/>
</dbReference>